<dbReference type="SUPFAM" id="SSF55729">
    <property type="entry name" value="Acyl-CoA N-acyltransferases (Nat)"/>
    <property type="match status" value="1"/>
</dbReference>
<dbReference type="OrthoDB" id="9773249at2"/>
<dbReference type="InterPro" id="IPR056079">
    <property type="entry name" value="DUF7662"/>
</dbReference>
<dbReference type="Proteomes" id="UP000294641">
    <property type="component" value="Unassembled WGS sequence"/>
</dbReference>
<gene>
    <name evidence="3" type="ORF">DFR61_10460</name>
    <name evidence="2" type="ORF">NCTC10597_02703</name>
</gene>
<dbReference type="Pfam" id="PF24698">
    <property type="entry name" value="DUF7662"/>
    <property type="match status" value="1"/>
</dbReference>
<dbReference type="Proteomes" id="UP000254330">
    <property type="component" value="Unassembled WGS sequence"/>
</dbReference>
<evidence type="ECO:0000313" key="4">
    <source>
        <dbReference type="Proteomes" id="UP000254330"/>
    </source>
</evidence>
<dbReference type="InterPro" id="IPR016181">
    <property type="entry name" value="Acyl_CoA_acyltransferase"/>
</dbReference>
<organism evidence="2 4">
    <name type="scientific">Kurthia zopfii</name>
    <dbReference type="NCBI Taxonomy" id="1650"/>
    <lineage>
        <taxon>Bacteria</taxon>
        <taxon>Bacillati</taxon>
        <taxon>Bacillota</taxon>
        <taxon>Bacilli</taxon>
        <taxon>Bacillales</taxon>
        <taxon>Caryophanaceae</taxon>
        <taxon>Kurthia</taxon>
    </lineage>
</organism>
<dbReference type="GO" id="GO:0016747">
    <property type="term" value="F:acyltransferase activity, transferring groups other than amino-acyl groups"/>
    <property type="evidence" value="ECO:0007669"/>
    <property type="project" value="InterPro"/>
</dbReference>
<dbReference type="RefSeq" id="WP_109348825.1">
    <property type="nucleotide sequence ID" value="NZ_BJUE01000002.1"/>
</dbReference>
<dbReference type="EMBL" id="SNZG01000004">
    <property type="protein sequence ID" value="TDR42170.1"/>
    <property type="molecule type" value="Genomic_DNA"/>
</dbReference>
<evidence type="ECO:0000313" key="5">
    <source>
        <dbReference type="Proteomes" id="UP000294641"/>
    </source>
</evidence>
<feature type="domain" description="N-acetyltransferase" evidence="1">
    <location>
        <begin position="101"/>
        <end position="265"/>
    </location>
</feature>
<evidence type="ECO:0000313" key="3">
    <source>
        <dbReference type="EMBL" id="TDR42170.1"/>
    </source>
</evidence>
<keyword evidence="5" id="KW-1185">Reference proteome</keyword>
<evidence type="ECO:0000313" key="2">
    <source>
        <dbReference type="EMBL" id="STX10911.1"/>
    </source>
</evidence>
<accession>A0A8B4QDS6</accession>
<dbReference type="Gene3D" id="3.40.630.30">
    <property type="match status" value="1"/>
</dbReference>
<dbReference type="Pfam" id="PF13420">
    <property type="entry name" value="Acetyltransf_4"/>
    <property type="match status" value="1"/>
</dbReference>
<comment type="caution">
    <text evidence="2">The sequence shown here is derived from an EMBL/GenBank/DDBJ whole genome shotgun (WGS) entry which is preliminary data.</text>
</comment>
<dbReference type="EMBL" id="UGNP01000001">
    <property type="protein sequence ID" value="STX10911.1"/>
    <property type="molecule type" value="Genomic_DNA"/>
</dbReference>
<protein>
    <submittedName>
        <fullName evidence="3">RimJ/RimL family protein N-acetyltransferase</fullName>
    </submittedName>
</protein>
<dbReference type="AlphaFoldDB" id="A0A8B4QDS6"/>
<dbReference type="PROSITE" id="PS51186">
    <property type="entry name" value="GNAT"/>
    <property type="match status" value="1"/>
</dbReference>
<evidence type="ECO:0000259" key="1">
    <source>
        <dbReference type="PROSITE" id="PS51186"/>
    </source>
</evidence>
<sequence>MENKIENKYIPLANYFEASKEGTLKLTFAEVETIIGQKLPNAAYLNKSWWTKTKPPLQHFLSWTNNGYFVSKVLPSYYVQFEKPQFQIEQSEFADQKTSTYIIRPAELDDARNLVKLAQRVNIEKEATPPYFLHTAETAPMLRKRISTWHAKNIGQVFVAIVEGNIQGAVEISKVSPSYAQHRAEVKLTIAQDYIPLNIDLLLLESAKRWASLNNIHRIELSVSVSDTALINRFEQFGFLTEGIKKDAILYDNQYFDELFMGIIL</sequence>
<dbReference type="InterPro" id="IPR000182">
    <property type="entry name" value="GNAT_dom"/>
</dbReference>
<reference evidence="3 5" key="2">
    <citation type="submission" date="2019-03" db="EMBL/GenBank/DDBJ databases">
        <title>Genomic Encyclopedia of Type Strains, Phase IV (KMG-IV): sequencing the most valuable type-strain genomes for metagenomic binning, comparative biology and taxonomic classification.</title>
        <authorList>
            <person name="Goeker M."/>
        </authorList>
    </citation>
    <scope>NUCLEOTIDE SEQUENCE [LARGE SCALE GENOMIC DNA]</scope>
    <source>
        <strain evidence="3 5">DSM 20580</strain>
    </source>
</reference>
<reference evidence="2 4" key="1">
    <citation type="submission" date="2018-06" db="EMBL/GenBank/DDBJ databases">
        <authorList>
            <consortium name="Pathogen Informatics"/>
            <person name="Doyle S."/>
        </authorList>
    </citation>
    <scope>NUCLEOTIDE SEQUENCE [LARGE SCALE GENOMIC DNA]</scope>
    <source>
        <strain evidence="2 4">NCTC10597</strain>
    </source>
</reference>
<proteinExistence type="predicted"/>
<name>A0A8B4QDS6_9BACL</name>